<evidence type="ECO:0000313" key="4">
    <source>
        <dbReference type="Proteomes" id="UP000015101"/>
    </source>
</evidence>
<dbReference type="PANTHER" id="PTHR21678">
    <property type="entry name" value="GROWTH INHIBITION AND DIFFERENTIATION RELATED PROTEIN 88"/>
    <property type="match status" value="1"/>
</dbReference>
<dbReference type="OrthoDB" id="5418203at2759"/>
<proteinExistence type="predicted"/>
<dbReference type="OMA" id="QCYQKRG"/>
<organism evidence="3 4">
    <name type="scientific">Helobdella robusta</name>
    <name type="common">Californian leech</name>
    <dbReference type="NCBI Taxonomy" id="6412"/>
    <lineage>
        <taxon>Eukaryota</taxon>
        <taxon>Metazoa</taxon>
        <taxon>Spiralia</taxon>
        <taxon>Lophotrochozoa</taxon>
        <taxon>Annelida</taxon>
        <taxon>Clitellata</taxon>
        <taxon>Hirudinea</taxon>
        <taxon>Rhynchobdellida</taxon>
        <taxon>Glossiphoniidae</taxon>
        <taxon>Helobdella</taxon>
    </lineage>
</organism>
<dbReference type="GO" id="GO:0003676">
    <property type="term" value="F:nucleic acid binding"/>
    <property type="evidence" value="ECO:0007669"/>
    <property type="project" value="InterPro"/>
</dbReference>
<reference evidence="2 4" key="2">
    <citation type="journal article" date="2013" name="Nature">
        <title>Insights into bilaterian evolution from three spiralian genomes.</title>
        <authorList>
            <person name="Simakov O."/>
            <person name="Marletaz F."/>
            <person name="Cho S.J."/>
            <person name="Edsinger-Gonzales E."/>
            <person name="Havlak P."/>
            <person name="Hellsten U."/>
            <person name="Kuo D.H."/>
            <person name="Larsson T."/>
            <person name="Lv J."/>
            <person name="Arendt D."/>
            <person name="Savage R."/>
            <person name="Osoegawa K."/>
            <person name="de Jong P."/>
            <person name="Grimwood J."/>
            <person name="Chapman J.A."/>
            <person name="Shapiro H."/>
            <person name="Aerts A."/>
            <person name="Otillar R.P."/>
            <person name="Terry A.Y."/>
            <person name="Boore J.L."/>
            <person name="Grigoriev I.V."/>
            <person name="Lindberg D.R."/>
            <person name="Seaver E.C."/>
            <person name="Weisblat D.A."/>
            <person name="Putnam N.H."/>
            <person name="Rokhsar D.S."/>
        </authorList>
    </citation>
    <scope>NUCLEOTIDE SEQUENCE</scope>
</reference>
<dbReference type="Gene3D" id="3.30.70.330">
    <property type="match status" value="1"/>
</dbReference>
<dbReference type="InterPro" id="IPR012677">
    <property type="entry name" value="Nucleotide-bd_a/b_plait_sf"/>
</dbReference>
<dbReference type="InParanoid" id="T1G4X3"/>
<dbReference type="EnsemblMetazoa" id="HelroT82846">
    <property type="protein sequence ID" value="HelroP82846"/>
    <property type="gene ID" value="HelroG82846"/>
</dbReference>
<dbReference type="InterPro" id="IPR035979">
    <property type="entry name" value="RBD_domain_sf"/>
</dbReference>
<evidence type="ECO:0000256" key="1">
    <source>
        <dbReference type="SAM" id="MobiDB-lite"/>
    </source>
</evidence>
<dbReference type="PANTHER" id="PTHR21678:SF0">
    <property type="entry name" value="C3H1-TYPE DOMAIN-CONTAINING PROTEIN"/>
    <property type="match status" value="1"/>
</dbReference>
<dbReference type="AlphaFoldDB" id="T1G4X3"/>
<evidence type="ECO:0008006" key="5">
    <source>
        <dbReference type="Google" id="ProtNLM"/>
    </source>
</evidence>
<accession>T1G4X3</accession>
<reference evidence="4" key="1">
    <citation type="submission" date="2012-12" db="EMBL/GenBank/DDBJ databases">
        <authorList>
            <person name="Hellsten U."/>
            <person name="Grimwood J."/>
            <person name="Chapman J.A."/>
            <person name="Shapiro H."/>
            <person name="Aerts A."/>
            <person name="Otillar R.P."/>
            <person name="Terry A.Y."/>
            <person name="Boore J.L."/>
            <person name="Simakov O."/>
            <person name="Marletaz F."/>
            <person name="Cho S.-J."/>
            <person name="Edsinger-Gonzales E."/>
            <person name="Havlak P."/>
            <person name="Kuo D.-H."/>
            <person name="Larsson T."/>
            <person name="Lv J."/>
            <person name="Arendt D."/>
            <person name="Savage R."/>
            <person name="Osoegawa K."/>
            <person name="de Jong P."/>
            <person name="Lindberg D.R."/>
            <person name="Seaver E.C."/>
            <person name="Weisblat D.A."/>
            <person name="Putnam N.H."/>
            <person name="Grigoriev I.V."/>
            <person name="Rokhsar D.S."/>
        </authorList>
    </citation>
    <scope>NUCLEOTIDE SEQUENCE</scope>
</reference>
<evidence type="ECO:0000313" key="3">
    <source>
        <dbReference type="EnsemblMetazoa" id="HelroP82846"/>
    </source>
</evidence>
<dbReference type="EMBL" id="AMQM01005402">
    <property type="status" value="NOT_ANNOTATED_CDS"/>
    <property type="molecule type" value="Genomic_DNA"/>
</dbReference>
<dbReference type="SUPFAM" id="SSF54928">
    <property type="entry name" value="RNA-binding domain, RBD"/>
    <property type="match status" value="1"/>
</dbReference>
<dbReference type="EMBL" id="KB096900">
    <property type="protein sequence ID" value="ESO00726.1"/>
    <property type="molecule type" value="Genomic_DNA"/>
</dbReference>
<name>T1G4X3_HELRO</name>
<keyword evidence="4" id="KW-1185">Reference proteome</keyword>
<sequence>EYGHLLEIYNFSREITTADLMMAFNKFHSQGFDIKWVDDTHAIAIFNSSTTATTALTSFHHPIIKLRCIDQATRQTKVKISKCSDFLLPYKERPVTVTHVVRNLVAGALGIRTNVSKEKREEEKKKIQEAREKRKADLKSRKDAWEGNL</sequence>
<dbReference type="eggNOG" id="KOG4483">
    <property type="taxonomic scope" value="Eukaryota"/>
</dbReference>
<feature type="region of interest" description="Disordered" evidence="1">
    <location>
        <begin position="117"/>
        <end position="149"/>
    </location>
</feature>
<dbReference type="GeneID" id="20216121"/>
<protein>
    <recommendedName>
        <fullName evidence="5">Coiled-coil domain-containing protein R3HCC1L</fullName>
    </recommendedName>
</protein>
<dbReference type="HOGENOM" id="CLU_119817_0_0_1"/>
<dbReference type="InterPro" id="IPR039884">
    <property type="entry name" value="R3HC1/R3HCL"/>
</dbReference>
<dbReference type="RefSeq" id="XP_009021363.1">
    <property type="nucleotide sequence ID" value="XM_009023115.1"/>
</dbReference>
<dbReference type="KEGG" id="hro:HELRODRAFT_82846"/>
<dbReference type="Proteomes" id="UP000015101">
    <property type="component" value="Unassembled WGS sequence"/>
</dbReference>
<dbReference type="CTD" id="20216121"/>
<gene>
    <name evidence="3" type="primary">20216121</name>
    <name evidence="2" type="ORF">HELRODRAFT_82846</name>
</gene>
<evidence type="ECO:0000313" key="2">
    <source>
        <dbReference type="EMBL" id="ESO00726.1"/>
    </source>
</evidence>
<reference evidence="3" key="3">
    <citation type="submission" date="2015-06" db="UniProtKB">
        <authorList>
            <consortium name="EnsemblMetazoa"/>
        </authorList>
    </citation>
    <scope>IDENTIFICATION</scope>
</reference>